<evidence type="ECO:0000313" key="5">
    <source>
        <dbReference type="EMBL" id="KAF7302518.1"/>
    </source>
</evidence>
<evidence type="ECO:0000256" key="2">
    <source>
        <dbReference type="ARBA" id="ARBA00022750"/>
    </source>
</evidence>
<dbReference type="InterPro" id="IPR033121">
    <property type="entry name" value="PEPTIDASE_A1"/>
</dbReference>
<dbReference type="Proteomes" id="UP000613580">
    <property type="component" value="Unassembled WGS sequence"/>
</dbReference>
<dbReference type="InterPro" id="IPR021109">
    <property type="entry name" value="Peptidase_aspartic_dom_sf"/>
</dbReference>
<organism evidence="5 6">
    <name type="scientific">Mycena chlorophos</name>
    <name type="common">Agaric fungus</name>
    <name type="synonym">Agaricus chlorophos</name>
    <dbReference type="NCBI Taxonomy" id="658473"/>
    <lineage>
        <taxon>Eukaryota</taxon>
        <taxon>Fungi</taxon>
        <taxon>Dikarya</taxon>
        <taxon>Basidiomycota</taxon>
        <taxon>Agaricomycotina</taxon>
        <taxon>Agaricomycetes</taxon>
        <taxon>Agaricomycetidae</taxon>
        <taxon>Agaricales</taxon>
        <taxon>Marasmiineae</taxon>
        <taxon>Mycenaceae</taxon>
        <taxon>Mycena</taxon>
    </lineage>
</organism>
<evidence type="ECO:0000256" key="1">
    <source>
        <dbReference type="ARBA" id="ARBA00007447"/>
    </source>
</evidence>
<evidence type="ECO:0000259" key="4">
    <source>
        <dbReference type="PROSITE" id="PS51767"/>
    </source>
</evidence>
<sequence length="407" mass="42866">MHHAHVLLSICLACLAIGASAVSVLRPRFSGASSIALTQQTNTTGDTTVYRNDVARAQRLFGTGGETGRILNLGTRASSFPIQNQVVTFTAPVNFACFPGTTYNLIVDTGSSNTWTGAAKSINLEKSKTCKGTGNEVDVLYGSGAFEGNEYIDNITLFPALDDPPVARKQSIAVATFSEGFDGFDGILGMGPEDLTEDTRFPDQDEFLTVPQTLGLDVFSLSLTPNNGIGANGSNAGFLNLGSYTCPDSPMLQCSEPVSYTPITNASPANAYWGMNTSMAYGTLTGGPDDVLILSKTSGIVDSGTTLILISSSAFQAYLKATNGTQDQSTGQIIVTPDQFKQMKNFCFIFNTTTGETSRKCLTPDQQVWPTSQYAAIGGKCGNIYLVIADIGSVPVLSGSGIDFIAG</sequence>
<dbReference type="Pfam" id="PF00026">
    <property type="entry name" value="Asp"/>
    <property type="match status" value="1"/>
</dbReference>
<dbReference type="PROSITE" id="PS51767">
    <property type="entry name" value="PEPTIDASE_A1"/>
    <property type="match status" value="1"/>
</dbReference>
<evidence type="ECO:0000256" key="3">
    <source>
        <dbReference type="SAM" id="SignalP"/>
    </source>
</evidence>
<dbReference type="GO" id="GO:0006508">
    <property type="term" value="P:proteolysis"/>
    <property type="evidence" value="ECO:0007669"/>
    <property type="project" value="InterPro"/>
</dbReference>
<dbReference type="InterPro" id="IPR001969">
    <property type="entry name" value="Aspartic_peptidase_AS"/>
</dbReference>
<proteinExistence type="inferred from homology"/>
<dbReference type="InterPro" id="IPR001461">
    <property type="entry name" value="Aspartic_peptidase_A1"/>
</dbReference>
<keyword evidence="3" id="KW-0732">Signal</keyword>
<keyword evidence="2" id="KW-0645">Protease</keyword>
<name>A0A8H6SMT9_MYCCL</name>
<protein>
    <recommendedName>
        <fullName evidence="4">Peptidase A1 domain-containing protein</fullName>
    </recommendedName>
</protein>
<dbReference type="PROSITE" id="PS00141">
    <property type="entry name" value="ASP_PROTEASE"/>
    <property type="match status" value="1"/>
</dbReference>
<accession>A0A8H6SMT9</accession>
<dbReference type="InterPro" id="IPR034164">
    <property type="entry name" value="Pepsin-like_dom"/>
</dbReference>
<dbReference type="SUPFAM" id="SSF50630">
    <property type="entry name" value="Acid proteases"/>
    <property type="match status" value="1"/>
</dbReference>
<dbReference type="Gene3D" id="2.40.70.10">
    <property type="entry name" value="Acid Proteases"/>
    <property type="match status" value="2"/>
</dbReference>
<keyword evidence="2" id="KW-0378">Hydrolase</keyword>
<comment type="similarity">
    <text evidence="1">Belongs to the peptidase A1 family.</text>
</comment>
<dbReference type="CDD" id="cd05471">
    <property type="entry name" value="pepsin_like"/>
    <property type="match status" value="1"/>
</dbReference>
<dbReference type="OrthoDB" id="660550at2759"/>
<feature type="chain" id="PRO_5034036396" description="Peptidase A1 domain-containing protein" evidence="3">
    <location>
        <begin position="22"/>
        <end position="407"/>
    </location>
</feature>
<reference evidence="5" key="1">
    <citation type="submission" date="2020-05" db="EMBL/GenBank/DDBJ databases">
        <title>Mycena genomes resolve the evolution of fungal bioluminescence.</title>
        <authorList>
            <person name="Tsai I.J."/>
        </authorList>
    </citation>
    <scope>NUCLEOTIDE SEQUENCE</scope>
    <source>
        <strain evidence="5">110903Hualien_Pintung</strain>
    </source>
</reference>
<feature type="signal peptide" evidence="3">
    <location>
        <begin position="1"/>
        <end position="21"/>
    </location>
</feature>
<comment type="caution">
    <text evidence="5">The sequence shown here is derived from an EMBL/GenBank/DDBJ whole genome shotgun (WGS) entry which is preliminary data.</text>
</comment>
<dbReference type="PANTHER" id="PTHR47966:SF74">
    <property type="entry name" value="AGR407CP"/>
    <property type="match status" value="1"/>
</dbReference>
<dbReference type="AlphaFoldDB" id="A0A8H6SMT9"/>
<keyword evidence="2" id="KW-0064">Aspartyl protease</keyword>
<keyword evidence="6" id="KW-1185">Reference proteome</keyword>
<dbReference type="EMBL" id="JACAZE010000012">
    <property type="protein sequence ID" value="KAF7302518.1"/>
    <property type="molecule type" value="Genomic_DNA"/>
</dbReference>
<dbReference type="GO" id="GO:0004190">
    <property type="term" value="F:aspartic-type endopeptidase activity"/>
    <property type="evidence" value="ECO:0007669"/>
    <property type="project" value="UniProtKB-KW"/>
</dbReference>
<evidence type="ECO:0000313" key="6">
    <source>
        <dbReference type="Proteomes" id="UP000613580"/>
    </source>
</evidence>
<gene>
    <name evidence="5" type="ORF">HMN09_00886200</name>
</gene>
<feature type="domain" description="Peptidase A1" evidence="4">
    <location>
        <begin position="89"/>
        <end position="407"/>
    </location>
</feature>
<dbReference type="PANTHER" id="PTHR47966">
    <property type="entry name" value="BETA-SITE APP-CLEAVING ENZYME, ISOFORM A-RELATED"/>
    <property type="match status" value="1"/>
</dbReference>